<dbReference type="Proteomes" id="UP000005207">
    <property type="component" value="Linkage group LG12"/>
</dbReference>
<keyword evidence="7" id="KW-0969">Cilium</keyword>
<evidence type="ECO:0000313" key="12">
    <source>
        <dbReference type="Ensembl" id="ENSONIP00000071713.1"/>
    </source>
</evidence>
<keyword evidence="9" id="KW-0966">Cell projection</keyword>
<comment type="similarity">
    <text evidence="3">Belongs to the DRC10 family.</text>
</comment>
<dbReference type="PROSITE" id="PS50096">
    <property type="entry name" value="IQ"/>
    <property type="match status" value="1"/>
</dbReference>
<sequence>MSLKYCVKVITVMEYNQIQERRRLAEEKRQEEIRELELKTKAAIVVQAWWRGYSVRKALKNKAKSKKAKRAKSVQKGINPLSIRAAVDSKGHRRAVTLLLFGSHRQKAGSEPLVLHIYCSTHQSSHSLPNYPYPEQTLDGLPI</sequence>
<evidence type="ECO:0000256" key="8">
    <source>
        <dbReference type="ARBA" id="ARBA00023212"/>
    </source>
</evidence>
<dbReference type="CDD" id="cd23767">
    <property type="entry name" value="IQCD"/>
    <property type="match status" value="1"/>
</dbReference>
<dbReference type="PANTHER" id="PTHR31598">
    <property type="entry name" value="IQ DOMAIN-CONTAINING PROTEIN D"/>
    <property type="match status" value="1"/>
</dbReference>
<reference evidence="13" key="1">
    <citation type="submission" date="2012-01" db="EMBL/GenBank/DDBJ databases">
        <title>The Genome Sequence of Oreochromis niloticus (Nile Tilapia).</title>
        <authorList>
            <consortium name="Broad Institute Genome Assembly Team"/>
            <consortium name="Broad Institute Sequencing Platform"/>
            <person name="Di Palma F."/>
            <person name="Johnson J."/>
            <person name="Lander E.S."/>
            <person name="Lindblad-Toh K."/>
        </authorList>
    </citation>
    <scope>NUCLEOTIDE SEQUENCE [LARGE SCALE GENOMIC DNA]</scope>
</reference>
<dbReference type="PANTHER" id="PTHR31598:SF1">
    <property type="entry name" value="DYNEIN REGULATORY COMPLEX PROTEIN 10"/>
    <property type="match status" value="1"/>
</dbReference>
<organism evidence="12 13">
    <name type="scientific">Oreochromis niloticus</name>
    <name type="common">Nile tilapia</name>
    <name type="synonym">Tilapia nilotica</name>
    <dbReference type="NCBI Taxonomy" id="8128"/>
    <lineage>
        <taxon>Eukaryota</taxon>
        <taxon>Metazoa</taxon>
        <taxon>Chordata</taxon>
        <taxon>Craniata</taxon>
        <taxon>Vertebrata</taxon>
        <taxon>Euteleostomi</taxon>
        <taxon>Actinopterygii</taxon>
        <taxon>Neopterygii</taxon>
        <taxon>Teleostei</taxon>
        <taxon>Neoteleostei</taxon>
        <taxon>Acanthomorphata</taxon>
        <taxon>Ovalentaria</taxon>
        <taxon>Cichlomorphae</taxon>
        <taxon>Cichliformes</taxon>
        <taxon>Cichlidae</taxon>
        <taxon>African cichlids</taxon>
        <taxon>Pseudocrenilabrinae</taxon>
        <taxon>Oreochromini</taxon>
        <taxon>Oreochromis</taxon>
    </lineage>
</organism>
<evidence type="ECO:0000256" key="3">
    <source>
        <dbReference type="ARBA" id="ARBA00009071"/>
    </source>
</evidence>
<evidence type="ECO:0000256" key="5">
    <source>
        <dbReference type="ARBA" id="ARBA00022490"/>
    </source>
</evidence>
<dbReference type="GeneTree" id="ENSGT00940000172701"/>
<dbReference type="Ensembl" id="ENSONIT00000049846.1">
    <property type="protein sequence ID" value="ENSONIP00000071713.1"/>
    <property type="gene ID" value="ENSONIG00000035259.1"/>
</dbReference>
<proteinExistence type="inferred from homology"/>
<reference evidence="12" key="2">
    <citation type="submission" date="2025-08" db="UniProtKB">
        <authorList>
            <consortium name="Ensembl"/>
        </authorList>
    </citation>
    <scope>IDENTIFICATION</scope>
</reference>
<keyword evidence="13" id="KW-1185">Reference proteome</keyword>
<comment type="subcellular location">
    <subcellularLocation>
        <location evidence="2">Cytoplasm</location>
        <location evidence="2">Cytoskeleton</location>
        <location evidence="2">Flagellum axoneme</location>
    </subcellularLocation>
</comment>
<dbReference type="InterPro" id="IPR042815">
    <property type="entry name" value="DRC10"/>
</dbReference>
<dbReference type="SMART" id="SM00015">
    <property type="entry name" value="IQ"/>
    <property type="match status" value="1"/>
</dbReference>
<protein>
    <recommendedName>
        <fullName evidence="4">Dynein regulatory complex protein 10</fullName>
    </recommendedName>
    <alternativeName>
        <fullName evidence="10">IQ domain-containing protein D</fullName>
    </alternativeName>
</protein>
<keyword evidence="5" id="KW-0963">Cytoplasm</keyword>
<keyword evidence="6" id="KW-0282">Flagellum</keyword>
<dbReference type="AlphaFoldDB" id="A0A669EFX0"/>
<evidence type="ECO:0000313" key="13">
    <source>
        <dbReference type="Proteomes" id="UP000005207"/>
    </source>
</evidence>
<comment type="function">
    <text evidence="1">Component of the nexin-dynein regulatory complex (N-DRC), a key regulator of ciliary/flagellar motility which maintains the alignment and integrity of the distal axoneme and regulates microtubule sliding in motile axonemes.</text>
</comment>
<evidence type="ECO:0000256" key="11">
    <source>
        <dbReference type="ARBA" id="ARBA00046836"/>
    </source>
</evidence>
<dbReference type="InterPro" id="IPR000048">
    <property type="entry name" value="IQ_motif_EF-hand-BS"/>
</dbReference>
<evidence type="ECO:0000256" key="9">
    <source>
        <dbReference type="ARBA" id="ARBA00023273"/>
    </source>
</evidence>
<name>A0A669EFX0_ORENI</name>
<keyword evidence="8" id="KW-0206">Cytoskeleton</keyword>
<dbReference type="Pfam" id="PF00612">
    <property type="entry name" value="IQ"/>
    <property type="match status" value="1"/>
</dbReference>
<evidence type="ECO:0000256" key="10">
    <source>
        <dbReference type="ARBA" id="ARBA00032180"/>
    </source>
</evidence>
<evidence type="ECO:0000256" key="1">
    <source>
        <dbReference type="ARBA" id="ARBA00003029"/>
    </source>
</evidence>
<reference evidence="12" key="3">
    <citation type="submission" date="2025-09" db="UniProtKB">
        <authorList>
            <consortium name="Ensembl"/>
        </authorList>
    </citation>
    <scope>IDENTIFICATION</scope>
</reference>
<accession>A0A669EFX0</accession>
<evidence type="ECO:0000256" key="7">
    <source>
        <dbReference type="ARBA" id="ARBA00023069"/>
    </source>
</evidence>
<dbReference type="InParanoid" id="A0A669EFX0"/>
<evidence type="ECO:0000256" key="2">
    <source>
        <dbReference type="ARBA" id="ARBA00004611"/>
    </source>
</evidence>
<dbReference type="Gene3D" id="1.20.5.190">
    <property type="match status" value="1"/>
</dbReference>
<evidence type="ECO:0000256" key="4">
    <source>
        <dbReference type="ARBA" id="ARBA00021752"/>
    </source>
</evidence>
<evidence type="ECO:0000256" key="6">
    <source>
        <dbReference type="ARBA" id="ARBA00022846"/>
    </source>
</evidence>
<comment type="subunit">
    <text evidence="11">Component of the nexin-dynein regulatory complex (N-DRC). Interacts with CFAP52.</text>
</comment>
<dbReference type="OMA" id="IYCSTHQ"/>